<reference evidence="16" key="1">
    <citation type="submission" date="2021-07" db="EMBL/GenBank/DDBJ databases">
        <authorList>
            <person name="Catto M.A."/>
            <person name="Jacobson A."/>
            <person name="Kennedy G."/>
            <person name="Labadie P."/>
            <person name="Hunt B.G."/>
            <person name="Srinivasan R."/>
        </authorList>
    </citation>
    <scope>NUCLEOTIDE SEQUENCE</scope>
    <source>
        <strain evidence="16">PL_HMW_Pooled</strain>
        <tissue evidence="16">Head</tissue>
    </source>
</reference>
<evidence type="ECO:0000256" key="9">
    <source>
        <dbReference type="ARBA" id="ARBA00022786"/>
    </source>
</evidence>
<protein>
    <recommendedName>
        <fullName evidence="2 15">BRISC and BRCA1-A complex member 2</fullName>
    </recommendedName>
</protein>
<dbReference type="GO" id="GO:0007095">
    <property type="term" value="P:mitotic G2 DNA damage checkpoint signaling"/>
    <property type="evidence" value="ECO:0007669"/>
    <property type="project" value="UniProtKB-UniRule"/>
</dbReference>
<evidence type="ECO:0000256" key="10">
    <source>
        <dbReference type="ARBA" id="ARBA00022853"/>
    </source>
</evidence>
<comment type="subcellular location">
    <subcellularLocation>
        <location evidence="15">Cytoplasm</location>
    </subcellularLocation>
    <subcellularLocation>
        <location evidence="1 15">Nucleus</location>
    </subcellularLocation>
    <text evidence="15">Localizes at sites of DNA damage at double-strand breaks (DSBs).</text>
</comment>
<comment type="caution">
    <text evidence="16">The sequence shown here is derived from an EMBL/GenBank/DDBJ whole genome shotgun (WGS) entry which is preliminary data.</text>
</comment>
<evidence type="ECO:0000256" key="2">
    <source>
        <dbReference type="ARBA" id="ARBA00019438"/>
    </source>
</evidence>
<organism evidence="16 17">
    <name type="scientific">Frankliniella fusca</name>
    <dbReference type="NCBI Taxonomy" id="407009"/>
    <lineage>
        <taxon>Eukaryota</taxon>
        <taxon>Metazoa</taxon>
        <taxon>Ecdysozoa</taxon>
        <taxon>Arthropoda</taxon>
        <taxon>Hexapoda</taxon>
        <taxon>Insecta</taxon>
        <taxon>Pterygota</taxon>
        <taxon>Neoptera</taxon>
        <taxon>Paraneoptera</taxon>
        <taxon>Thysanoptera</taxon>
        <taxon>Terebrantia</taxon>
        <taxon>Thripoidea</taxon>
        <taxon>Thripidae</taxon>
        <taxon>Frankliniella</taxon>
    </lineage>
</organism>
<keyword evidence="6" id="KW-0677">Repeat</keyword>
<dbReference type="GO" id="GO:0005737">
    <property type="term" value="C:cytoplasm"/>
    <property type="evidence" value="ECO:0007669"/>
    <property type="project" value="UniProtKB-SubCell"/>
</dbReference>
<keyword evidence="13 15" id="KW-0131">Cell cycle</keyword>
<dbReference type="AlphaFoldDB" id="A0AAE1H9Q5"/>
<evidence type="ECO:0000256" key="7">
    <source>
        <dbReference type="ARBA" id="ARBA00022763"/>
    </source>
</evidence>
<comment type="similarity">
    <text evidence="14 15">Belongs to the BABAM2 family.</text>
</comment>
<evidence type="ECO:0000313" key="16">
    <source>
        <dbReference type="EMBL" id="KAK3917366.1"/>
    </source>
</evidence>
<keyword evidence="17" id="KW-1185">Reference proteome</keyword>
<dbReference type="EMBL" id="JAHWGI010000723">
    <property type="protein sequence ID" value="KAK3917366.1"/>
    <property type="molecule type" value="Genomic_DNA"/>
</dbReference>
<dbReference type="GO" id="GO:0070552">
    <property type="term" value="C:BRISC complex"/>
    <property type="evidence" value="ECO:0007669"/>
    <property type="project" value="UniProtKB-UniRule"/>
</dbReference>
<dbReference type="GO" id="GO:0006302">
    <property type="term" value="P:double-strand break repair"/>
    <property type="evidence" value="ECO:0007669"/>
    <property type="project" value="UniProtKB-UniRule"/>
</dbReference>
<keyword evidence="4 15" id="KW-0132">Cell division</keyword>
<evidence type="ECO:0000256" key="12">
    <source>
        <dbReference type="ARBA" id="ARBA00023242"/>
    </source>
</evidence>
<dbReference type="GO" id="GO:0006915">
    <property type="term" value="P:apoptotic process"/>
    <property type="evidence" value="ECO:0007669"/>
    <property type="project" value="UniProtKB-UniRule"/>
</dbReference>
<keyword evidence="12 15" id="KW-0539">Nucleus</keyword>
<evidence type="ECO:0000256" key="4">
    <source>
        <dbReference type="ARBA" id="ARBA00022618"/>
    </source>
</evidence>
<evidence type="ECO:0000313" key="17">
    <source>
        <dbReference type="Proteomes" id="UP001219518"/>
    </source>
</evidence>
<proteinExistence type="inferred from homology"/>
<dbReference type="GO" id="GO:0031593">
    <property type="term" value="F:polyubiquitin modification-dependent protein binding"/>
    <property type="evidence" value="ECO:0007669"/>
    <property type="project" value="UniProtKB-UniRule"/>
</dbReference>
<dbReference type="GO" id="GO:0070531">
    <property type="term" value="C:BRCA1-A complex"/>
    <property type="evidence" value="ECO:0007669"/>
    <property type="project" value="UniProtKB-UniRule"/>
</dbReference>
<evidence type="ECO:0000256" key="5">
    <source>
        <dbReference type="ARBA" id="ARBA00022703"/>
    </source>
</evidence>
<comment type="function">
    <text evidence="15">May play a role in homeostasis or cellular differentiation in cells of neural, epithelial and germline origins. May also act as a death receptor-associated anti-apoptotic protein, which inhibits the mitochondrial apoptotic pathway.</text>
</comment>
<evidence type="ECO:0000256" key="13">
    <source>
        <dbReference type="ARBA" id="ARBA00023306"/>
    </source>
</evidence>
<dbReference type="GO" id="GO:0006325">
    <property type="term" value="P:chromatin organization"/>
    <property type="evidence" value="ECO:0007669"/>
    <property type="project" value="UniProtKB-UniRule"/>
</dbReference>
<keyword evidence="9 15" id="KW-0833">Ubl conjugation pathway</keyword>
<keyword evidence="8 15" id="KW-0498">Mitosis</keyword>
<sequence>MQIFDHHFRSHLDVLLNTNFTGFVLVWEILFDSTCPEQAPDFLFDDDSFTSFLTVDILTERVPSLTNWNVNNQECLSKVLQELLNLYTLHQLQRLEKDGSPVGDQCSKLMQEFELEEKQLQVLSGDSPVINQNYYGGSTRPPHGTISIMFLNLEDQLPFEDIPKCYRQMALQFSIREYTSNLVFLHISSTFRHMLGQQAELEIPTFTKLESLSSYFRQFRKIVLETFQQITESYEKRQEFHLKMLQNLSSTNNVSIKLLESDMPHFTSSTYIIEVNDYPILAIIQTPSYSLGDPKIIMRTINGHSKELSISATWDVQKSKESIMNYLMDLIDGDSDSS</sequence>
<evidence type="ECO:0000256" key="14">
    <source>
        <dbReference type="ARBA" id="ARBA00025766"/>
    </source>
</evidence>
<keyword evidence="10 15" id="KW-0156">Chromatin regulator</keyword>
<dbReference type="GO" id="GO:0010212">
    <property type="term" value="P:response to ionizing radiation"/>
    <property type="evidence" value="ECO:0007669"/>
    <property type="project" value="UniProtKB-UniRule"/>
</dbReference>
<evidence type="ECO:0000256" key="6">
    <source>
        <dbReference type="ARBA" id="ARBA00022737"/>
    </source>
</evidence>
<reference evidence="16" key="2">
    <citation type="journal article" date="2023" name="BMC Genomics">
        <title>Pest status, molecular evolution, and epigenetic factors derived from the genome assembly of Frankliniella fusca, a thysanopteran phytovirus vector.</title>
        <authorList>
            <person name="Catto M.A."/>
            <person name="Labadie P.E."/>
            <person name="Jacobson A.L."/>
            <person name="Kennedy G.G."/>
            <person name="Srinivasan R."/>
            <person name="Hunt B.G."/>
        </authorList>
    </citation>
    <scope>NUCLEOTIDE SEQUENCE</scope>
    <source>
        <strain evidence="16">PL_HMW_Pooled</strain>
    </source>
</reference>
<dbReference type="Pfam" id="PF06113">
    <property type="entry name" value="BRE"/>
    <property type="match status" value="1"/>
</dbReference>
<dbReference type="PANTHER" id="PTHR15189:SF7">
    <property type="entry name" value="BRISC AND BRCA1-A COMPLEX MEMBER 2"/>
    <property type="match status" value="1"/>
</dbReference>
<dbReference type="PANTHER" id="PTHR15189">
    <property type="entry name" value="BRISC AND BRCA1-A COMPLEX MEMBER 2"/>
    <property type="match status" value="1"/>
</dbReference>
<dbReference type="InterPro" id="IPR010358">
    <property type="entry name" value="BRE"/>
</dbReference>
<comment type="domain">
    <text evidence="15">Contains 2 ubiquitin-conjugating enzyme family-like (UEV-like) regions. These regions lack the critical Cys residues required for ubiquitination but retain the ability to bind ubiquitin.</text>
</comment>
<evidence type="ECO:0000256" key="11">
    <source>
        <dbReference type="ARBA" id="ARBA00023204"/>
    </source>
</evidence>
<keyword evidence="5 15" id="KW-0053">Apoptosis</keyword>
<comment type="subunit">
    <text evidence="15">Component of the ARISC complex. Component of the BRCA1-A complex. Component of the BRISC complex. Binds polyubiquitin.</text>
</comment>
<evidence type="ECO:0000256" key="15">
    <source>
        <dbReference type="RuleBase" id="RU368019"/>
    </source>
</evidence>
<evidence type="ECO:0000256" key="3">
    <source>
        <dbReference type="ARBA" id="ARBA00022490"/>
    </source>
</evidence>
<dbReference type="Proteomes" id="UP001219518">
    <property type="component" value="Unassembled WGS sequence"/>
</dbReference>
<dbReference type="GO" id="GO:0051301">
    <property type="term" value="P:cell division"/>
    <property type="evidence" value="ECO:0007669"/>
    <property type="project" value="UniProtKB-UniRule"/>
</dbReference>
<keyword evidence="3 15" id="KW-0963">Cytoplasm</keyword>
<name>A0AAE1H9Q5_9NEOP</name>
<keyword evidence="7 15" id="KW-0227">DNA damage</keyword>
<keyword evidence="11 15" id="KW-0234">DNA repair</keyword>
<accession>A0AAE1H9Q5</accession>
<evidence type="ECO:0000256" key="8">
    <source>
        <dbReference type="ARBA" id="ARBA00022776"/>
    </source>
</evidence>
<evidence type="ECO:0000256" key="1">
    <source>
        <dbReference type="ARBA" id="ARBA00004123"/>
    </source>
</evidence>
<gene>
    <name evidence="16" type="ORF">KUF71_006897</name>
</gene>
<dbReference type="GO" id="GO:0045739">
    <property type="term" value="P:positive regulation of DNA repair"/>
    <property type="evidence" value="ECO:0007669"/>
    <property type="project" value="UniProtKB-UniRule"/>
</dbReference>